<dbReference type="InterPro" id="IPR050434">
    <property type="entry name" value="Glycosyl_hydrlase_28"/>
</dbReference>
<accession>A0A8H2ZV28</accession>
<dbReference type="GO" id="GO:0005576">
    <property type="term" value="C:extracellular region"/>
    <property type="evidence" value="ECO:0007669"/>
    <property type="project" value="UniProtKB-SubCell"/>
</dbReference>
<dbReference type="Gene3D" id="2.160.20.10">
    <property type="entry name" value="Single-stranded right-handed beta-helix, Pectin lyase-like"/>
    <property type="match status" value="1"/>
</dbReference>
<keyword evidence="12" id="KW-1185">Reference proteome</keyword>
<feature type="chain" id="PRO_5034824348" evidence="10">
    <location>
        <begin position="20"/>
        <end position="414"/>
    </location>
</feature>
<sequence length="414" mass="44271">MKFHDFLSLSLLPLSLSSAKLCPMPYNSSPLIDDSPAITTAVTSCGANSTILFQPNVTYNLLTPLSFRNLDSVTFSFEGNVSLSDNVTAVQLVVNNTNTYPGRWIKIQGTNITFQGSESKDGGWFLAHGERWWSMQGDSSQGGRPHWFGFTVTGLKISNIKVLNPVAWVFSIGGSDVEMRNVLIDARSTDGFPFNTDGIDLSASNVLIDGLEVHNGDDVINVSPPAANVTVRNVIASGTHGLSVSCSGNSGGNYTFENAYIYDSLMAARFKGAIGKTCNISDVTWKNIEVKNVSFPIHFIADYYDQEKGIPAGTNTSISALASRFSWQGINGSVAAVVGDGTCVTDPCWYATTGESPNNGMYLLCHDHAHCEDFHFEGIDLTTAKGAPAGEICTGLEGVEDMGISCVNGTIPAN</sequence>
<dbReference type="Pfam" id="PF00295">
    <property type="entry name" value="Glyco_hydro_28"/>
    <property type="match status" value="1"/>
</dbReference>
<dbReference type="OrthoDB" id="187139at2759"/>
<name>A0A8H2ZV28_9HELO</name>
<evidence type="ECO:0000256" key="1">
    <source>
        <dbReference type="ARBA" id="ARBA00004613"/>
    </source>
</evidence>
<dbReference type="SUPFAM" id="SSF51126">
    <property type="entry name" value="Pectin lyase-like"/>
    <property type="match status" value="1"/>
</dbReference>
<dbReference type="EMBL" id="CAJHIA010000036">
    <property type="protein sequence ID" value="CAD6453276.1"/>
    <property type="molecule type" value="Genomic_DNA"/>
</dbReference>
<comment type="subcellular location">
    <subcellularLocation>
        <location evidence="1">Secreted</location>
    </subcellularLocation>
</comment>
<organism evidence="11 12">
    <name type="scientific">Sclerotinia trifoliorum</name>
    <dbReference type="NCBI Taxonomy" id="28548"/>
    <lineage>
        <taxon>Eukaryota</taxon>
        <taxon>Fungi</taxon>
        <taxon>Dikarya</taxon>
        <taxon>Ascomycota</taxon>
        <taxon>Pezizomycotina</taxon>
        <taxon>Leotiomycetes</taxon>
        <taxon>Helotiales</taxon>
        <taxon>Sclerotiniaceae</taxon>
        <taxon>Sclerotinia</taxon>
    </lineage>
</organism>
<keyword evidence="3" id="KW-0964">Secreted</keyword>
<evidence type="ECO:0000256" key="9">
    <source>
        <dbReference type="RuleBase" id="RU361169"/>
    </source>
</evidence>
<keyword evidence="8" id="KW-0961">Cell wall biogenesis/degradation</keyword>
<keyword evidence="7 9" id="KW-0326">Glycosidase</keyword>
<evidence type="ECO:0000256" key="4">
    <source>
        <dbReference type="ARBA" id="ARBA00022729"/>
    </source>
</evidence>
<dbReference type="InterPro" id="IPR000743">
    <property type="entry name" value="Glyco_hydro_28"/>
</dbReference>
<proteinExistence type="inferred from homology"/>
<dbReference type="AlphaFoldDB" id="A0A8H2ZV28"/>
<gene>
    <name evidence="11" type="ORF">SCLTRI_LOCUS9910</name>
</gene>
<dbReference type="InterPro" id="IPR012334">
    <property type="entry name" value="Pectin_lyas_fold"/>
</dbReference>
<keyword evidence="4 10" id="KW-0732">Signal</keyword>
<evidence type="ECO:0000256" key="6">
    <source>
        <dbReference type="ARBA" id="ARBA00022801"/>
    </source>
</evidence>
<dbReference type="GO" id="GO:0071555">
    <property type="term" value="P:cell wall organization"/>
    <property type="evidence" value="ECO:0007669"/>
    <property type="project" value="UniProtKB-KW"/>
</dbReference>
<comment type="similarity">
    <text evidence="2 9">Belongs to the glycosyl hydrolase 28 family.</text>
</comment>
<dbReference type="InterPro" id="IPR011050">
    <property type="entry name" value="Pectin_lyase_fold/virulence"/>
</dbReference>
<evidence type="ECO:0000313" key="12">
    <source>
        <dbReference type="Proteomes" id="UP000624404"/>
    </source>
</evidence>
<evidence type="ECO:0000256" key="7">
    <source>
        <dbReference type="ARBA" id="ARBA00023295"/>
    </source>
</evidence>
<dbReference type="GO" id="GO:0045490">
    <property type="term" value="P:pectin catabolic process"/>
    <property type="evidence" value="ECO:0007669"/>
    <property type="project" value="TreeGrafter"/>
</dbReference>
<evidence type="ECO:0000256" key="5">
    <source>
        <dbReference type="ARBA" id="ARBA00022737"/>
    </source>
</evidence>
<evidence type="ECO:0000256" key="8">
    <source>
        <dbReference type="ARBA" id="ARBA00023316"/>
    </source>
</evidence>
<dbReference type="PANTHER" id="PTHR31884">
    <property type="entry name" value="POLYGALACTURONASE"/>
    <property type="match status" value="1"/>
</dbReference>
<reference evidence="11" key="1">
    <citation type="submission" date="2020-10" db="EMBL/GenBank/DDBJ databases">
        <authorList>
            <person name="Kusch S."/>
        </authorList>
    </citation>
    <scope>NUCLEOTIDE SEQUENCE</scope>
    <source>
        <strain evidence="11">SwB9</strain>
    </source>
</reference>
<evidence type="ECO:0000256" key="2">
    <source>
        <dbReference type="ARBA" id="ARBA00008834"/>
    </source>
</evidence>
<dbReference type="Proteomes" id="UP000624404">
    <property type="component" value="Unassembled WGS sequence"/>
</dbReference>
<dbReference type="PANTHER" id="PTHR31884:SF1">
    <property type="entry name" value="POLYGALACTURONASE"/>
    <property type="match status" value="1"/>
</dbReference>
<keyword evidence="5" id="KW-0677">Repeat</keyword>
<protein>
    <submittedName>
        <fullName evidence="11">C53a9208-42f8-4475-88ac-1a29c83549a5</fullName>
    </submittedName>
</protein>
<keyword evidence="6 9" id="KW-0378">Hydrolase</keyword>
<feature type="signal peptide" evidence="10">
    <location>
        <begin position="1"/>
        <end position="19"/>
    </location>
</feature>
<comment type="caution">
    <text evidence="11">The sequence shown here is derived from an EMBL/GenBank/DDBJ whole genome shotgun (WGS) entry which is preliminary data.</text>
</comment>
<evidence type="ECO:0000256" key="3">
    <source>
        <dbReference type="ARBA" id="ARBA00022525"/>
    </source>
</evidence>
<evidence type="ECO:0000256" key="10">
    <source>
        <dbReference type="SAM" id="SignalP"/>
    </source>
</evidence>
<dbReference type="GO" id="GO:0004650">
    <property type="term" value="F:polygalacturonase activity"/>
    <property type="evidence" value="ECO:0007669"/>
    <property type="project" value="InterPro"/>
</dbReference>
<evidence type="ECO:0000313" key="11">
    <source>
        <dbReference type="EMBL" id="CAD6453276.1"/>
    </source>
</evidence>